<comment type="caution">
    <text evidence="1">The sequence shown here is derived from an EMBL/GenBank/DDBJ whole genome shotgun (WGS) entry which is preliminary data.</text>
</comment>
<evidence type="ECO:0000313" key="1">
    <source>
        <dbReference type="EMBL" id="VUX46076.1"/>
    </source>
</evidence>
<dbReference type="AlphaFoldDB" id="A0A564WC77"/>
<reference evidence="1" key="1">
    <citation type="submission" date="2018-11" db="EMBL/GenBank/DDBJ databases">
        <authorList>
            <person name="Onetto C."/>
        </authorList>
    </citation>
    <scope>NUCLEOTIDE SEQUENCE [LARGE SCALE GENOMIC DNA]</scope>
</reference>
<organism evidence="1 2">
    <name type="scientific">Candidatus Defluviicoccus seviourii</name>
    <dbReference type="NCBI Taxonomy" id="2565273"/>
    <lineage>
        <taxon>Bacteria</taxon>
        <taxon>Pseudomonadati</taxon>
        <taxon>Pseudomonadota</taxon>
        <taxon>Alphaproteobacteria</taxon>
        <taxon>Rhodospirillales</taxon>
        <taxon>Rhodospirillaceae</taxon>
        <taxon>Defluviicoccus</taxon>
    </lineage>
</organism>
<evidence type="ECO:0000313" key="2">
    <source>
        <dbReference type="Proteomes" id="UP000326641"/>
    </source>
</evidence>
<gene>
    <name evidence="1" type="ORF">DF3PA_190042</name>
</gene>
<dbReference type="EMBL" id="UXAT02000011">
    <property type="protein sequence ID" value="VUX46076.1"/>
    <property type="molecule type" value="Genomic_DNA"/>
</dbReference>
<protein>
    <submittedName>
        <fullName evidence="1">Uncharacterized protein</fullName>
    </submittedName>
</protein>
<keyword evidence="2" id="KW-1185">Reference proteome</keyword>
<dbReference type="Proteomes" id="UP000326641">
    <property type="component" value="Unassembled WGS sequence"/>
</dbReference>
<proteinExistence type="predicted"/>
<sequence>MGERFELVVSANNVMLSFHEYALDS</sequence>
<accession>A0A564WC77</accession>
<name>A0A564WC77_9PROT</name>